<feature type="region of interest" description="Disordered" evidence="1">
    <location>
        <begin position="79"/>
        <end position="115"/>
    </location>
</feature>
<evidence type="ECO:0000313" key="2">
    <source>
        <dbReference type="EMBL" id="OJJ25850.1"/>
    </source>
</evidence>
<organism evidence="2 3">
    <name type="scientific">Roseofilum reptotaenium AO1-A</name>
    <dbReference type="NCBI Taxonomy" id="1925591"/>
    <lineage>
        <taxon>Bacteria</taxon>
        <taxon>Bacillati</taxon>
        <taxon>Cyanobacteriota</taxon>
        <taxon>Cyanophyceae</taxon>
        <taxon>Desertifilales</taxon>
        <taxon>Desertifilaceae</taxon>
        <taxon>Roseofilum</taxon>
    </lineage>
</organism>
<protein>
    <submittedName>
        <fullName evidence="2">Uncharacterized protein</fullName>
    </submittedName>
</protein>
<keyword evidence="3" id="KW-1185">Reference proteome</keyword>
<reference evidence="2" key="1">
    <citation type="submission" date="2016-10" db="EMBL/GenBank/DDBJ databases">
        <title>CRISPR-Cas defence system in Roseofilum reptotaenium: evidence of a bacteriophage-cyanobacterium arms race in the coral black band disease.</title>
        <authorList>
            <person name="Buerger P."/>
            <person name="Wood-Charlson E.M."/>
            <person name="Weynberg K.D."/>
            <person name="Willis B."/>
            <person name="Van Oppen M.J."/>
        </authorList>
    </citation>
    <scope>NUCLEOTIDE SEQUENCE [LARGE SCALE GENOMIC DNA]</scope>
    <source>
        <strain evidence="2">AO1-A</strain>
    </source>
</reference>
<dbReference type="EMBL" id="MLAW01000012">
    <property type="protein sequence ID" value="OJJ25850.1"/>
    <property type="molecule type" value="Genomic_DNA"/>
</dbReference>
<evidence type="ECO:0000256" key="1">
    <source>
        <dbReference type="SAM" id="MobiDB-lite"/>
    </source>
</evidence>
<comment type="caution">
    <text evidence="2">The sequence shown here is derived from an EMBL/GenBank/DDBJ whole genome shotgun (WGS) entry which is preliminary data.</text>
</comment>
<dbReference type="AlphaFoldDB" id="A0A1L9QT34"/>
<gene>
    <name evidence="2" type="ORF">BI308_08925</name>
</gene>
<evidence type="ECO:0000313" key="3">
    <source>
        <dbReference type="Proteomes" id="UP000183940"/>
    </source>
</evidence>
<dbReference type="STRING" id="1925591.BI308_08925"/>
<accession>A0A1L9QT34</accession>
<proteinExistence type="predicted"/>
<name>A0A1L9QT34_9CYAN</name>
<dbReference type="Proteomes" id="UP000183940">
    <property type="component" value="Unassembled WGS sequence"/>
</dbReference>
<feature type="compositionally biased region" description="Basic and acidic residues" evidence="1">
    <location>
        <begin position="88"/>
        <end position="97"/>
    </location>
</feature>
<sequence>MNPEEIIQAFLNVWETNPNDIFTTSGAIAGLEELNDMAIASATDSNTVFVDKLGKWCAQYPKLTDEIFAEAENQRKFKLKNNIPEPETAPKKPDKTLDNLYPKIPRSLRDRLPKS</sequence>